<dbReference type="PANTHER" id="PTHR40086:SF1">
    <property type="entry name" value="CELL CYCLE REGULATOR CCRZ"/>
    <property type="match status" value="1"/>
</dbReference>
<evidence type="ECO:0000313" key="3">
    <source>
        <dbReference type="Proteomes" id="UP000745577"/>
    </source>
</evidence>
<accession>A0A955L0P6</accession>
<dbReference type="PROSITE" id="PS00109">
    <property type="entry name" value="PROTEIN_KINASE_TYR"/>
    <property type="match status" value="1"/>
</dbReference>
<feature type="domain" description="Aminoglycoside phosphotransferase" evidence="1">
    <location>
        <begin position="23"/>
        <end position="223"/>
    </location>
</feature>
<dbReference type="InterPro" id="IPR011009">
    <property type="entry name" value="Kinase-like_dom_sf"/>
</dbReference>
<sequence length="309" mass="35601">MEETIKFLKNIGSNKLGAIKSIKKLFGGTVNQTYKITSINGEFVVRVNTIDQINVFKKEIYCYEVAKKLGIPSPEVIDLYENSIHCVLTTKYIQGLSDKEIIEDKRSLVWRKLGEYSQLISQIKELPYGDDAENISDAKSHYLNKMLSYSTEEFSNSNDYFIKNNLFNQSEVKRVINLLDTLKSELAKVDFGLIHGDLSLSNVVLNDKGGVYLIDWGCAKLSPVPDLPVMELYLQSILKESFQVEYIFEFLKGYGLDNNYIDKTRERLNAMSLLNFTDKIRWAVDNDKKEALKKYKEKLEKTKHQLLMI</sequence>
<dbReference type="SUPFAM" id="SSF56112">
    <property type="entry name" value="Protein kinase-like (PK-like)"/>
    <property type="match status" value="1"/>
</dbReference>
<name>A0A955L0P6_9BACT</name>
<protein>
    <submittedName>
        <fullName evidence="2">Aminoglycoside phosphotransferase family protein</fullName>
    </submittedName>
</protein>
<comment type="caution">
    <text evidence="2">The sequence shown here is derived from an EMBL/GenBank/DDBJ whole genome shotgun (WGS) entry which is preliminary data.</text>
</comment>
<dbReference type="InterPro" id="IPR008266">
    <property type="entry name" value="Tyr_kinase_AS"/>
</dbReference>
<proteinExistence type="predicted"/>
<evidence type="ECO:0000313" key="2">
    <source>
        <dbReference type="EMBL" id="MCA9379636.1"/>
    </source>
</evidence>
<dbReference type="AlphaFoldDB" id="A0A955L0P6"/>
<reference evidence="2" key="1">
    <citation type="submission" date="2020-04" db="EMBL/GenBank/DDBJ databases">
        <authorList>
            <person name="Zhang T."/>
        </authorList>
    </citation>
    <scope>NUCLEOTIDE SEQUENCE</scope>
    <source>
        <strain evidence="2">HKST-UBA15</strain>
    </source>
</reference>
<gene>
    <name evidence="2" type="ORF">KC675_00475</name>
</gene>
<evidence type="ECO:0000259" key="1">
    <source>
        <dbReference type="Pfam" id="PF01636"/>
    </source>
</evidence>
<dbReference type="EMBL" id="JAGQLL010000006">
    <property type="protein sequence ID" value="MCA9379636.1"/>
    <property type="molecule type" value="Genomic_DNA"/>
</dbReference>
<organism evidence="2 3">
    <name type="scientific">Candidatus Dojkabacteria bacterium</name>
    <dbReference type="NCBI Taxonomy" id="2099670"/>
    <lineage>
        <taxon>Bacteria</taxon>
        <taxon>Candidatus Dojkabacteria</taxon>
    </lineage>
</organism>
<reference evidence="2" key="2">
    <citation type="journal article" date="2021" name="Microbiome">
        <title>Successional dynamics and alternative stable states in a saline activated sludge microbial community over 9 years.</title>
        <authorList>
            <person name="Wang Y."/>
            <person name="Ye J."/>
            <person name="Ju F."/>
            <person name="Liu L."/>
            <person name="Boyd J.A."/>
            <person name="Deng Y."/>
            <person name="Parks D.H."/>
            <person name="Jiang X."/>
            <person name="Yin X."/>
            <person name="Woodcroft B.J."/>
            <person name="Tyson G.W."/>
            <person name="Hugenholtz P."/>
            <person name="Polz M.F."/>
            <person name="Zhang T."/>
        </authorList>
    </citation>
    <scope>NUCLEOTIDE SEQUENCE</scope>
    <source>
        <strain evidence="2">HKST-UBA15</strain>
    </source>
</reference>
<dbReference type="Gene3D" id="3.30.200.20">
    <property type="entry name" value="Phosphorylase Kinase, domain 1"/>
    <property type="match status" value="1"/>
</dbReference>
<dbReference type="Proteomes" id="UP000745577">
    <property type="component" value="Unassembled WGS sequence"/>
</dbReference>
<dbReference type="InterPro" id="IPR002575">
    <property type="entry name" value="Aminoglycoside_PTrfase"/>
</dbReference>
<dbReference type="Gene3D" id="3.90.1200.10">
    <property type="match status" value="1"/>
</dbReference>
<dbReference type="Pfam" id="PF01636">
    <property type="entry name" value="APH"/>
    <property type="match status" value="1"/>
</dbReference>
<dbReference type="PANTHER" id="PTHR40086">
    <property type="entry name" value="PHOSPHOTRANSFERASE YTMP-RELATED"/>
    <property type="match status" value="1"/>
</dbReference>
<dbReference type="GO" id="GO:0004672">
    <property type="term" value="F:protein kinase activity"/>
    <property type="evidence" value="ECO:0007669"/>
    <property type="project" value="InterPro"/>
</dbReference>
<dbReference type="InterPro" id="IPR052077">
    <property type="entry name" value="CcrZ_PhaseVar_Mediator"/>
</dbReference>